<name>A0A9E4KAY7_9GAMM</name>
<evidence type="ECO:0000313" key="3">
    <source>
        <dbReference type="Proteomes" id="UP000886667"/>
    </source>
</evidence>
<dbReference type="SUPFAM" id="SSF53474">
    <property type="entry name" value="alpha/beta-Hydrolases"/>
    <property type="match status" value="1"/>
</dbReference>
<dbReference type="PANTHER" id="PTHR33840">
    <property type="match status" value="1"/>
</dbReference>
<proteinExistence type="predicted"/>
<dbReference type="EMBL" id="JAEPCM010000093">
    <property type="protein sequence ID" value="MCG7945372.1"/>
    <property type="molecule type" value="Genomic_DNA"/>
</dbReference>
<dbReference type="InterPro" id="IPR029058">
    <property type="entry name" value="AB_hydrolase_fold"/>
</dbReference>
<evidence type="ECO:0000259" key="1">
    <source>
        <dbReference type="Pfam" id="PF09994"/>
    </source>
</evidence>
<organism evidence="2 3">
    <name type="scientific">Candidatus Thiodiazotropha taylori</name>
    <dbReference type="NCBI Taxonomy" id="2792791"/>
    <lineage>
        <taxon>Bacteria</taxon>
        <taxon>Pseudomonadati</taxon>
        <taxon>Pseudomonadota</taxon>
        <taxon>Gammaproteobacteria</taxon>
        <taxon>Chromatiales</taxon>
        <taxon>Sedimenticolaceae</taxon>
        <taxon>Candidatus Thiodiazotropha</taxon>
    </lineage>
</organism>
<sequence length="138" mass="15207">MFAFDGIWIDRDSTDPRMAITSNVELFRQYYEQANGLGSSEYIPGVGTDGNIDSIFGGGFAVGARDRIEQAVELLQAHLMDLDDRMIDIVGFSRGAAMAREFANVILGMQANGEFDDPTYGQPFTIRFMGLFDSVSTN</sequence>
<feature type="domain" description="T6SS Phospholipase effector Tle1-like catalytic" evidence="1">
    <location>
        <begin position="3"/>
        <end position="106"/>
    </location>
</feature>
<gene>
    <name evidence="2" type="ORF">JAZ07_03390</name>
</gene>
<comment type="caution">
    <text evidence="2">The sequence shown here is derived from an EMBL/GenBank/DDBJ whole genome shotgun (WGS) entry which is preliminary data.</text>
</comment>
<dbReference type="Pfam" id="PF09994">
    <property type="entry name" value="T6SS_Tle1-like_cat"/>
    <property type="match status" value="1"/>
</dbReference>
<accession>A0A9E4KAY7</accession>
<evidence type="ECO:0000313" key="2">
    <source>
        <dbReference type="EMBL" id="MCG7945372.1"/>
    </source>
</evidence>
<dbReference type="AlphaFoldDB" id="A0A9E4KAY7"/>
<dbReference type="PANTHER" id="PTHR33840:SF1">
    <property type="entry name" value="TLE1 PHOSPHOLIPASE DOMAIN-CONTAINING PROTEIN"/>
    <property type="match status" value="1"/>
</dbReference>
<protein>
    <submittedName>
        <fullName evidence="2">DUF2235 domain-containing protein</fullName>
    </submittedName>
</protein>
<feature type="non-terminal residue" evidence="2">
    <location>
        <position position="138"/>
    </location>
</feature>
<dbReference type="Proteomes" id="UP000886667">
    <property type="component" value="Unassembled WGS sequence"/>
</dbReference>
<dbReference type="InterPro" id="IPR018712">
    <property type="entry name" value="Tle1-like_cat"/>
</dbReference>
<reference evidence="2" key="1">
    <citation type="journal article" date="2021" name="Proc. Natl. Acad. Sci. U.S.A.">
        <title>Global biogeography of chemosynthetic symbionts reveals both localized and globally distributed symbiont groups. .</title>
        <authorList>
            <person name="Osvatic J.T."/>
            <person name="Wilkins L.G.E."/>
            <person name="Leibrecht L."/>
            <person name="Leray M."/>
            <person name="Zauner S."/>
            <person name="Polzin J."/>
            <person name="Camacho Y."/>
            <person name="Gros O."/>
            <person name="van Gils J.A."/>
            <person name="Eisen J.A."/>
            <person name="Petersen J.M."/>
            <person name="Yuen B."/>
        </authorList>
    </citation>
    <scope>NUCLEOTIDE SEQUENCE</scope>
    <source>
        <strain evidence="2">MAGclacostrist064TRANS</strain>
    </source>
</reference>